<evidence type="ECO:0000256" key="6">
    <source>
        <dbReference type="ARBA" id="ARBA00018045"/>
    </source>
</evidence>
<dbReference type="STRING" id="1388766.A0A017SBK7"/>
<evidence type="ECO:0000256" key="11">
    <source>
        <dbReference type="ARBA" id="ARBA00029750"/>
    </source>
</evidence>
<evidence type="ECO:0000256" key="1">
    <source>
        <dbReference type="ARBA" id="ARBA00001806"/>
    </source>
</evidence>
<name>A0A017SBK7_ASPRC</name>
<dbReference type="EMBL" id="KK088428">
    <property type="protein sequence ID" value="EYE94009.1"/>
    <property type="molecule type" value="Genomic_DNA"/>
</dbReference>
<dbReference type="GO" id="GO:0030488">
    <property type="term" value="P:tRNA methylation"/>
    <property type="evidence" value="ECO:0007669"/>
    <property type="project" value="TreeGrafter"/>
</dbReference>
<comment type="pathway">
    <text evidence="2">tRNA modification; wybutosine-tRNA(Phe) biosynthesis.</text>
</comment>
<evidence type="ECO:0000256" key="9">
    <source>
        <dbReference type="ARBA" id="ARBA00022691"/>
    </source>
</evidence>
<sequence length="729" mass="81967">MAPNKKNAVPAVSVKAEKEADLVMETNNSSIVSKRSVEMLYYPKPHFFHYFVKKPQRRSPIINRGYWLRMYAMAESVRRFMREPSDKPKFVLNLGCGFDPLPFMMLSAEKSLCRDTMFVDIDYEKLMVNKKTAIQRTSEISDLLDNVEFFPDDKAIQIHSDHYLAIGCDLKNVKKLDETLRNEVLPADCSVLYLAEVSLTYMDVDSANAVVNWASKLSADAQFCILEQFFPDGPEHPFASKMMKHFNKVGAPLHSIHEYPSLREQEQRFKNAGWTQAQARSLWDLWSDDDFLSSSIRASLHKVESFDEWEELALYASHYFLLHASTRKPISNHDPEYEDTYPCVSPDFTLLSQCPQESDQRRYGAIVPDTDFSLGHHGGLGRQARLTSTSLYGKSKTVTGSSQPFPPSVIPARMCHTATSLAGDDSLLAGGRASPAAAFQDCWLRKGGQWKPTHSLPEPRFRHSAVKVTLPDNSEGVLIYGGKTSDGQILDSWILWSENGNGWQTVEILGNKPPARFGGCLEFLESQMNKGIIEGRSETGVLFGGIGKSNTIIEDIWTWTFHQQKDGKYTLHFYDLTYVLQDEPLLKYTTRFGATANRTLWGLVVAGGIMPRQIVPTDKEILLLDFKELLKRVNSGFDWDGNFIFEIGLGKDFDGPRPLLTGHAAHAVSPDQLIILGGGAVCFAFGTFWTEGTLVLKRTESAVENDWTVVSESAQLTKNSMVQKDRETS</sequence>
<dbReference type="UniPathway" id="UPA00375"/>
<dbReference type="Gene3D" id="2.120.10.80">
    <property type="entry name" value="Kelch-type beta propeller"/>
    <property type="match status" value="1"/>
</dbReference>
<dbReference type="InterPro" id="IPR029063">
    <property type="entry name" value="SAM-dependent_MTases_sf"/>
</dbReference>
<evidence type="ECO:0000256" key="3">
    <source>
        <dbReference type="ARBA" id="ARBA00010703"/>
    </source>
</evidence>
<proteinExistence type="inferred from homology"/>
<dbReference type="InterPro" id="IPR007213">
    <property type="entry name" value="Ppm1/Ppm2/Tcmp"/>
</dbReference>
<dbReference type="EC" id="2.3.1.231" evidence="4"/>
<dbReference type="OrthoDB" id="47172at2759"/>
<dbReference type="PANTHER" id="PTHR46529:SF1">
    <property type="entry name" value="TRNA WYBUTOSINE-SYNTHESIZING PROTEIN 4"/>
    <property type="match status" value="1"/>
</dbReference>
<dbReference type="HOGENOM" id="CLU_002761_0_0_1"/>
<evidence type="ECO:0000256" key="13">
    <source>
        <dbReference type="ARBA" id="ARBA00049250"/>
    </source>
</evidence>
<keyword evidence="8" id="KW-0808">Transferase</keyword>
<protein>
    <recommendedName>
        <fullName evidence="6">tRNA wybutosine-synthesizing protein 4</fullName>
        <ecNumber evidence="5">2.1.1.290</ecNumber>
        <ecNumber evidence="4">2.3.1.231</ecNumber>
    </recommendedName>
    <alternativeName>
        <fullName evidence="12">tRNA(Phe) (7-(3-amino-3-(methoxycarbonyl)propyl)wyosine(37)-N)-methoxycarbonyltransferase</fullName>
    </alternativeName>
    <alternativeName>
        <fullName evidence="11">tRNA(Phe) (7-(3-amino-3-carboxypropyl)wyosine(37)-O)-methyltransferase</fullName>
    </alternativeName>
</protein>
<evidence type="ECO:0000256" key="4">
    <source>
        <dbReference type="ARBA" id="ARBA00012155"/>
    </source>
</evidence>
<keyword evidence="10" id="KW-0819">tRNA processing</keyword>
<keyword evidence="7" id="KW-0489">Methyltransferase</keyword>
<dbReference type="RefSeq" id="XP_040637697.1">
    <property type="nucleotide sequence ID" value="XM_040784525.1"/>
</dbReference>
<dbReference type="Gene3D" id="3.40.50.150">
    <property type="entry name" value="Vaccinia Virus protein VP39"/>
    <property type="match status" value="1"/>
</dbReference>
<dbReference type="FunFam" id="2.120.10.80:FF:000133">
    <property type="entry name" value="Leucine carboxyl methyltransferase 2"/>
    <property type="match status" value="1"/>
</dbReference>
<comment type="catalytic activity">
    <reaction evidence="13">
        <text>7-[(3S)-(3-amino-3-methoxycarbonyl)propyl]wyosine(37) in tRNA(Phe) + S-adenosyl-L-methionine + CO2 = wybutosine(37) in tRNA(Phe) + S-adenosyl-L-homocysteine + 2 H(+)</text>
        <dbReference type="Rhea" id="RHEA:37119"/>
        <dbReference type="Rhea" id="RHEA-COMP:11844"/>
        <dbReference type="Rhea" id="RHEA-COMP:11847"/>
        <dbReference type="ChEBI" id="CHEBI:15378"/>
        <dbReference type="ChEBI" id="CHEBI:16526"/>
        <dbReference type="ChEBI" id="CHEBI:57856"/>
        <dbReference type="ChEBI" id="CHEBI:59789"/>
        <dbReference type="ChEBI" id="CHEBI:73544"/>
        <dbReference type="ChEBI" id="CHEBI:74275"/>
        <dbReference type="EC" id="2.3.1.231"/>
    </reaction>
</comment>
<evidence type="ECO:0000313" key="15">
    <source>
        <dbReference type="Proteomes" id="UP000019804"/>
    </source>
</evidence>
<dbReference type="Proteomes" id="UP000019804">
    <property type="component" value="Unassembled WGS sequence"/>
</dbReference>
<keyword evidence="9" id="KW-0949">S-adenosyl-L-methionine</keyword>
<evidence type="ECO:0000256" key="10">
    <source>
        <dbReference type="ARBA" id="ARBA00022694"/>
    </source>
</evidence>
<dbReference type="EC" id="2.1.1.290" evidence="5"/>
<evidence type="ECO:0000256" key="2">
    <source>
        <dbReference type="ARBA" id="ARBA00004797"/>
    </source>
</evidence>
<accession>A0A017SBK7</accession>
<keyword evidence="15" id="KW-1185">Reference proteome</keyword>
<dbReference type="GO" id="GO:0008175">
    <property type="term" value="F:tRNA methyltransferase activity"/>
    <property type="evidence" value="ECO:0007669"/>
    <property type="project" value="TreeGrafter"/>
</dbReference>
<organism evidence="14 15">
    <name type="scientific">Aspergillus ruber (strain CBS 135680)</name>
    <dbReference type="NCBI Taxonomy" id="1388766"/>
    <lineage>
        <taxon>Eukaryota</taxon>
        <taxon>Fungi</taxon>
        <taxon>Dikarya</taxon>
        <taxon>Ascomycota</taxon>
        <taxon>Pezizomycotina</taxon>
        <taxon>Eurotiomycetes</taxon>
        <taxon>Eurotiomycetidae</taxon>
        <taxon>Eurotiales</taxon>
        <taxon>Aspergillaceae</taxon>
        <taxon>Aspergillus</taxon>
        <taxon>Aspergillus subgen. Aspergillus</taxon>
    </lineage>
</organism>
<comment type="catalytic activity">
    <reaction evidence="1">
        <text>7-[(3S)-3-amino-3-carboxypropyl]wyosine(37) in tRNA(Phe) + S-adenosyl-L-methionine = 7-[(3S)-(3-amino-3-methoxycarbonyl)propyl]wyosine(37) in tRNA(Phe) + S-adenosyl-L-homocysteine</text>
        <dbReference type="Rhea" id="RHEA:36903"/>
        <dbReference type="Rhea" id="RHEA-COMP:10379"/>
        <dbReference type="Rhea" id="RHEA-COMP:11844"/>
        <dbReference type="ChEBI" id="CHEBI:57856"/>
        <dbReference type="ChEBI" id="CHEBI:59789"/>
        <dbReference type="ChEBI" id="CHEBI:73543"/>
        <dbReference type="ChEBI" id="CHEBI:74275"/>
        <dbReference type="EC" id="2.1.1.290"/>
    </reaction>
</comment>
<evidence type="ECO:0000256" key="5">
    <source>
        <dbReference type="ARBA" id="ARBA00012779"/>
    </source>
</evidence>
<dbReference type="AlphaFoldDB" id="A0A017SBK7"/>
<dbReference type="SUPFAM" id="SSF50965">
    <property type="entry name" value="Galactose oxidase, central domain"/>
    <property type="match status" value="1"/>
</dbReference>
<dbReference type="FunFam" id="3.40.50.150:FF:000383">
    <property type="entry name" value="Leucine carboxyl methyltransferase 2"/>
    <property type="match status" value="1"/>
</dbReference>
<dbReference type="PANTHER" id="PTHR46529">
    <property type="entry name" value="TRNA WYBUTOSINE-SYNTHESIZING PROTEIN 4"/>
    <property type="match status" value="1"/>
</dbReference>
<comment type="similarity">
    <text evidence="3">Belongs to the methyltransferase superfamily. LCMT family.</text>
</comment>
<evidence type="ECO:0000256" key="8">
    <source>
        <dbReference type="ARBA" id="ARBA00022679"/>
    </source>
</evidence>
<dbReference type="GeneID" id="63699649"/>
<evidence type="ECO:0000313" key="14">
    <source>
        <dbReference type="EMBL" id="EYE94009.1"/>
    </source>
</evidence>
<evidence type="ECO:0000256" key="7">
    <source>
        <dbReference type="ARBA" id="ARBA00022603"/>
    </source>
</evidence>
<dbReference type="Pfam" id="PF04072">
    <property type="entry name" value="LCM"/>
    <property type="match status" value="1"/>
</dbReference>
<dbReference type="InterPro" id="IPR015915">
    <property type="entry name" value="Kelch-typ_b-propeller"/>
</dbReference>
<dbReference type="GO" id="GO:0031591">
    <property type="term" value="P:wybutosine biosynthetic process"/>
    <property type="evidence" value="ECO:0007669"/>
    <property type="project" value="TreeGrafter"/>
</dbReference>
<dbReference type="Pfam" id="PF13418">
    <property type="entry name" value="Beta-prop_TYW4"/>
    <property type="match status" value="1"/>
</dbReference>
<dbReference type="SUPFAM" id="SSF53335">
    <property type="entry name" value="S-adenosyl-L-methionine-dependent methyltransferases"/>
    <property type="match status" value="1"/>
</dbReference>
<dbReference type="InterPro" id="IPR011043">
    <property type="entry name" value="Gal_Oxase/kelch_b-propeller"/>
</dbReference>
<evidence type="ECO:0000256" key="12">
    <source>
        <dbReference type="ARBA" id="ARBA00030847"/>
    </source>
</evidence>
<reference evidence="15" key="1">
    <citation type="journal article" date="2014" name="Nat. Commun.">
        <title>Genomic adaptations of the halophilic Dead Sea filamentous fungus Eurotium rubrum.</title>
        <authorList>
            <person name="Kis-Papo T."/>
            <person name="Weig A.R."/>
            <person name="Riley R."/>
            <person name="Persoh D."/>
            <person name="Salamov A."/>
            <person name="Sun H."/>
            <person name="Lipzen A."/>
            <person name="Wasser S.P."/>
            <person name="Rambold G."/>
            <person name="Grigoriev I.V."/>
            <person name="Nevo E."/>
        </authorList>
    </citation>
    <scope>NUCLEOTIDE SEQUENCE [LARGE SCALE GENOMIC DNA]</scope>
    <source>
        <strain evidence="15">CBS 135680</strain>
    </source>
</reference>
<gene>
    <name evidence="14" type="ORF">EURHEDRAFT_458682</name>
</gene>